<name>A0AA86STL7_9FABA</name>
<dbReference type="EMBL" id="OY731405">
    <property type="protein sequence ID" value="CAJ1972476.1"/>
    <property type="molecule type" value="Genomic_DNA"/>
</dbReference>
<keyword evidence="2" id="KW-1185">Reference proteome</keyword>
<reference evidence="1" key="1">
    <citation type="submission" date="2023-10" db="EMBL/GenBank/DDBJ databases">
        <authorList>
            <person name="Domelevo Entfellner J.-B."/>
        </authorList>
    </citation>
    <scope>NUCLEOTIDE SEQUENCE</scope>
</reference>
<dbReference type="AlphaFoldDB" id="A0AA86STL7"/>
<proteinExistence type="predicted"/>
<evidence type="ECO:0000313" key="2">
    <source>
        <dbReference type="Proteomes" id="UP001189624"/>
    </source>
</evidence>
<dbReference type="Proteomes" id="UP001189624">
    <property type="component" value="Chromosome 8"/>
</dbReference>
<organism evidence="1 2">
    <name type="scientific">Sphenostylis stenocarpa</name>
    <dbReference type="NCBI Taxonomy" id="92480"/>
    <lineage>
        <taxon>Eukaryota</taxon>
        <taxon>Viridiplantae</taxon>
        <taxon>Streptophyta</taxon>
        <taxon>Embryophyta</taxon>
        <taxon>Tracheophyta</taxon>
        <taxon>Spermatophyta</taxon>
        <taxon>Magnoliopsida</taxon>
        <taxon>eudicotyledons</taxon>
        <taxon>Gunneridae</taxon>
        <taxon>Pentapetalae</taxon>
        <taxon>rosids</taxon>
        <taxon>fabids</taxon>
        <taxon>Fabales</taxon>
        <taxon>Fabaceae</taxon>
        <taxon>Papilionoideae</taxon>
        <taxon>50 kb inversion clade</taxon>
        <taxon>NPAAA clade</taxon>
        <taxon>indigoferoid/millettioid clade</taxon>
        <taxon>Phaseoleae</taxon>
        <taxon>Sphenostylis</taxon>
    </lineage>
</organism>
<dbReference type="Gramene" id="rna-AYBTSS11_LOCUS24525">
    <property type="protein sequence ID" value="CAJ1972476.1"/>
    <property type="gene ID" value="gene-AYBTSS11_LOCUS24525"/>
</dbReference>
<evidence type="ECO:0000313" key="1">
    <source>
        <dbReference type="EMBL" id="CAJ1972476.1"/>
    </source>
</evidence>
<protein>
    <submittedName>
        <fullName evidence="1">Uncharacterized protein</fullName>
    </submittedName>
</protein>
<sequence length="60" mass="6493">MNKESKMGVNESKWDGNILLRFGGTGEGMLCGQYFHNPPIPASQGLVCLHSTAPCGKKKK</sequence>
<gene>
    <name evidence="1" type="ORF">AYBTSS11_LOCUS24525</name>
</gene>
<accession>A0AA86STL7</accession>